<dbReference type="Gene3D" id="3.30.530.20">
    <property type="match status" value="1"/>
</dbReference>
<protein>
    <submittedName>
        <fullName evidence="1">Polyketide cyclase / dehydrase and lipid transport</fullName>
    </submittedName>
</protein>
<organism evidence="1 2">
    <name type="scientific">Aquimonas voraii</name>
    <dbReference type="NCBI Taxonomy" id="265719"/>
    <lineage>
        <taxon>Bacteria</taxon>
        <taxon>Pseudomonadati</taxon>
        <taxon>Pseudomonadota</taxon>
        <taxon>Gammaproteobacteria</taxon>
        <taxon>Lysobacterales</taxon>
        <taxon>Lysobacteraceae</taxon>
        <taxon>Aquimonas</taxon>
    </lineage>
</organism>
<dbReference type="Proteomes" id="UP000199603">
    <property type="component" value="Unassembled WGS sequence"/>
</dbReference>
<evidence type="ECO:0000313" key="1">
    <source>
        <dbReference type="EMBL" id="SDD41947.1"/>
    </source>
</evidence>
<dbReference type="InterPro" id="IPR023393">
    <property type="entry name" value="START-like_dom_sf"/>
</dbReference>
<dbReference type="Gene3D" id="3.20.80.10">
    <property type="entry name" value="Regulatory factor, effector binding domain"/>
    <property type="match status" value="1"/>
</dbReference>
<proteinExistence type="predicted"/>
<reference evidence="1 2" key="1">
    <citation type="submission" date="2016-10" db="EMBL/GenBank/DDBJ databases">
        <authorList>
            <person name="de Groot N.N."/>
        </authorList>
    </citation>
    <scope>NUCLEOTIDE SEQUENCE [LARGE SCALE GENOMIC DNA]</scope>
    <source>
        <strain evidence="1 2">DSM 16957</strain>
    </source>
</reference>
<evidence type="ECO:0000313" key="2">
    <source>
        <dbReference type="Proteomes" id="UP000199603"/>
    </source>
</evidence>
<gene>
    <name evidence="1" type="ORF">SAMN04488509_102386</name>
</gene>
<dbReference type="OrthoDB" id="5293446at2"/>
<dbReference type="RefSeq" id="WP_091240350.1">
    <property type="nucleotide sequence ID" value="NZ_FNAG01000002.1"/>
</dbReference>
<dbReference type="AlphaFoldDB" id="A0A1G6UN00"/>
<dbReference type="STRING" id="265719.SAMN04488509_102386"/>
<name>A0A1G6UN00_9GAMM</name>
<dbReference type="EMBL" id="FNAG01000002">
    <property type="protein sequence ID" value="SDD41947.1"/>
    <property type="molecule type" value="Genomic_DNA"/>
</dbReference>
<keyword evidence="2" id="KW-1185">Reference proteome</keyword>
<dbReference type="InterPro" id="IPR019587">
    <property type="entry name" value="Polyketide_cyclase/dehydratase"/>
</dbReference>
<sequence length="382" mass="42058">MTRLIEFVIALLLVAVLFVLVGVFLPSHRYVRHSVETNRPVRLVYDLLNGFQRFDEWHPKRMHDPTIRYTMEGEPRGVGAVLRYESDNPKIGKGSLTVTESVQDERIEWAAESPAYGTNKTYVFTLDDRGKTVDINWEYDVDYGWDLFGRYAGLYIDRTVGDDMRLGLTNLTGLLATIPNFNYDNPMVDVQETEVASQTALVLATSADRNITAVEEELDASIRKIRAAIASNGLEEAGPARLITVEFADKKYTFEVAIPVRKPDPAALASEATAEAEAPTTDAPAAEATAAVAPAAPAVAVTPLEGLNLPEGIVSGVTYGGRVVMTDYAGHPASLPLIRDMLRAYAATHGLVVHDRGYEEYLTEISETAAEDSTFKVYWPIR</sequence>
<dbReference type="InterPro" id="IPR011256">
    <property type="entry name" value="Reg_factor_effector_dom_sf"/>
</dbReference>
<accession>A0A1G6UN00</accession>
<dbReference type="Pfam" id="PF10604">
    <property type="entry name" value="Polyketide_cyc2"/>
    <property type="match status" value="1"/>
</dbReference>
<dbReference type="SUPFAM" id="SSF55961">
    <property type="entry name" value="Bet v1-like"/>
    <property type="match status" value="1"/>
</dbReference>